<dbReference type="InterPro" id="IPR053054">
    <property type="entry name" value="DNA_repair-scaffolding"/>
</dbReference>
<name>A0A3Q3KM35_MONAL</name>
<keyword evidence="5" id="KW-1185">Reference proteome</keyword>
<dbReference type="Pfam" id="PF14950">
    <property type="entry name" value="DUF4502"/>
    <property type="match status" value="1"/>
</dbReference>
<feature type="region of interest" description="Disordered" evidence="1">
    <location>
        <begin position="765"/>
        <end position="785"/>
    </location>
</feature>
<evidence type="ECO:0000313" key="4">
    <source>
        <dbReference type="Ensembl" id="ENSMALP00000030663.1"/>
    </source>
</evidence>
<dbReference type="InterPro" id="IPR028026">
    <property type="entry name" value="DUF4502"/>
</dbReference>
<feature type="domain" description="DUF4503" evidence="3">
    <location>
        <begin position="538"/>
        <end position="921"/>
    </location>
</feature>
<dbReference type="GeneID" id="109957640"/>
<evidence type="ECO:0000259" key="3">
    <source>
        <dbReference type="Pfam" id="PF14951"/>
    </source>
</evidence>
<dbReference type="GO" id="GO:0005654">
    <property type="term" value="C:nucleoplasm"/>
    <property type="evidence" value="ECO:0007669"/>
    <property type="project" value="TreeGrafter"/>
</dbReference>
<dbReference type="STRING" id="43700.ENSMALP00000030663"/>
<evidence type="ECO:0000313" key="5">
    <source>
        <dbReference type="Proteomes" id="UP000261600"/>
    </source>
</evidence>
<dbReference type="Pfam" id="PF14951">
    <property type="entry name" value="DUF4503"/>
    <property type="match status" value="1"/>
</dbReference>
<dbReference type="AlphaFoldDB" id="A0A3Q3KM35"/>
<dbReference type="PANTHER" id="PTHR34347">
    <property type="entry name" value="DNA REPAIR-SCAFFOLDING PROTEIN SPIDR"/>
    <property type="match status" value="1"/>
</dbReference>
<feature type="region of interest" description="Disordered" evidence="1">
    <location>
        <begin position="146"/>
        <end position="192"/>
    </location>
</feature>
<dbReference type="Ensembl" id="ENSMALT00000031203.1">
    <property type="protein sequence ID" value="ENSMALP00000030663.1"/>
    <property type="gene ID" value="ENSMALG00000021186.1"/>
</dbReference>
<feature type="compositionally biased region" description="Acidic residues" evidence="1">
    <location>
        <begin position="157"/>
        <end position="175"/>
    </location>
</feature>
<dbReference type="GO" id="GO:0000724">
    <property type="term" value="P:double-strand break repair via homologous recombination"/>
    <property type="evidence" value="ECO:0007669"/>
    <property type="project" value="TreeGrafter"/>
</dbReference>
<feature type="region of interest" description="Disordered" evidence="1">
    <location>
        <begin position="208"/>
        <end position="275"/>
    </location>
</feature>
<dbReference type="RefSeq" id="XP_020451308.1">
    <property type="nucleotide sequence ID" value="XM_020595652.1"/>
</dbReference>
<feature type="compositionally biased region" description="Polar residues" evidence="1">
    <location>
        <begin position="213"/>
        <end position="237"/>
    </location>
</feature>
<sequence>MASRKRKRYCKDIKCVFFPDDAENGVENLGRGPSSLSSVSSARSWEKRGDSFLDTPVIKNHKSSRRKLSAIRKSTQIPALAQTSTVHINEEQVHIAWSSSDNEQSDDETQEQHLARAAALKQQHPQRPGRPKAPFQSYTRALHMLSTEKDDLPVIDTDSDLDESEEDVEKDDEQQISDCESSDEKPKDFPLKPTNVVELEISGYVSDGESAGNALSSSRLDSGSFPLQTGEGSSRSVSDWVRSAQAMLQTPQKAFDRPPRTPEDSGKKKRKFQSGGLAERLNRLQCRQRSAISFWRHQSISNTSVTAVDRPGVLVLEVLEVQEECNMQLVHCEHYQLSTEGHQYSHTVSQERARVLVLFSRETAAQLIPSPGDIIHIYPPWQSLSIEGFSCDIILNTHFSQKVFSASKPANMSVPRGLLSARRCMPYYLGKTFELLDVCRTTEENSVQQDDLSAALSSFRGSGVLKKHCLSLLEAIEGLGQAGSVGQDVEVVVQRVYSIPLPDSSPVSIFKPRVPSRSFAAPPAPVEKGKTRLCVLVQDSYGTFSVVQLHILPSKDDLHKYCELWQGKTCVLRGIKVVQRVTRERHTMLFSLIDSLWPPVMPLKDHGNTPSTSSESRSAGPAPRFCYLLSGQENSVEPTVGQAVSPLYLPPTGQTLRDVWQSEMKTCRCSFVATVLYKRTQGCDVGQGEVWLVLTDPSLQEEQPERLCRRTVTLCVSTSCVLTSSVLKALNSPAACRMSFRDAIKEAGVLLCVEQSVVDVHSVDPEDRHASTARPESLSQTLTEPQVKTLPQPVKLDPLSLKTTPNSLCTLTGVIVGVEESTAYSWPACNYCGSDHLKILAEMPQNFHCVSCKSAVEKPDTKIQLEVFLSSSSLSNYTLKVKFPGYDVENVLGKEVGPLAVYVRVVTRKPALWMCLEEICL</sequence>
<dbReference type="Proteomes" id="UP000261600">
    <property type="component" value="Unplaced"/>
</dbReference>
<dbReference type="InterPro" id="IPR028032">
    <property type="entry name" value="DUF4503"/>
</dbReference>
<feature type="region of interest" description="Disordered" evidence="1">
    <location>
        <begin position="97"/>
        <end position="134"/>
    </location>
</feature>
<protein>
    <recommendedName>
        <fullName evidence="6">Scaffold protein involved in DNA repair</fullName>
    </recommendedName>
</protein>
<reference evidence="4" key="1">
    <citation type="submission" date="2025-08" db="UniProtKB">
        <authorList>
            <consortium name="Ensembl"/>
        </authorList>
    </citation>
    <scope>IDENTIFICATION</scope>
</reference>
<evidence type="ECO:0008006" key="6">
    <source>
        <dbReference type="Google" id="ProtNLM"/>
    </source>
</evidence>
<reference evidence="4" key="2">
    <citation type="submission" date="2025-09" db="UniProtKB">
        <authorList>
            <consortium name="Ensembl"/>
        </authorList>
    </citation>
    <scope>IDENTIFICATION</scope>
</reference>
<evidence type="ECO:0000256" key="1">
    <source>
        <dbReference type="SAM" id="MobiDB-lite"/>
    </source>
</evidence>
<accession>A0A3Q3KM35</accession>
<evidence type="ECO:0000259" key="2">
    <source>
        <dbReference type="Pfam" id="PF14950"/>
    </source>
</evidence>
<dbReference type="GO" id="GO:0000228">
    <property type="term" value="C:nuclear chromosome"/>
    <property type="evidence" value="ECO:0007669"/>
    <property type="project" value="TreeGrafter"/>
</dbReference>
<proteinExistence type="predicted"/>
<feature type="domain" description="DUF4502" evidence="2">
    <location>
        <begin position="5"/>
        <end position="384"/>
    </location>
</feature>
<dbReference type="PANTHER" id="PTHR34347:SF1">
    <property type="entry name" value="DNA REPAIR-SCAFFOLDING PROTEIN"/>
    <property type="match status" value="1"/>
</dbReference>
<dbReference type="GO" id="GO:0070202">
    <property type="term" value="P:regulation of establishment of protein localization to chromosome"/>
    <property type="evidence" value="ECO:0007669"/>
    <property type="project" value="TreeGrafter"/>
</dbReference>
<organism evidence="4 5">
    <name type="scientific">Monopterus albus</name>
    <name type="common">Swamp eel</name>
    <dbReference type="NCBI Taxonomy" id="43700"/>
    <lineage>
        <taxon>Eukaryota</taxon>
        <taxon>Metazoa</taxon>
        <taxon>Chordata</taxon>
        <taxon>Craniata</taxon>
        <taxon>Vertebrata</taxon>
        <taxon>Euteleostomi</taxon>
        <taxon>Actinopterygii</taxon>
        <taxon>Neopterygii</taxon>
        <taxon>Teleostei</taxon>
        <taxon>Neoteleostei</taxon>
        <taxon>Acanthomorphata</taxon>
        <taxon>Anabantaria</taxon>
        <taxon>Synbranchiformes</taxon>
        <taxon>Synbranchidae</taxon>
        <taxon>Monopterus</taxon>
    </lineage>
</organism>
<feature type="compositionally biased region" description="Basic and acidic residues" evidence="1">
    <location>
        <begin position="254"/>
        <end position="266"/>
    </location>
</feature>